<dbReference type="InterPro" id="IPR000711">
    <property type="entry name" value="ATPase_OSCP/dsu"/>
</dbReference>
<dbReference type="PRINTS" id="PR00125">
    <property type="entry name" value="ATPASEDELTA"/>
</dbReference>
<geneLocation type="chloroplast" evidence="9"/>
<dbReference type="Pfam" id="PF00213">
    <property type="entry name" value="OSCP"/>
    <property type="match status" value="1"/>
</dbReference>
<evidence type="ECO:0000256" key="2">
    <source>
        <dbReference type="ARBA" id="ARBA00007046"/>
    </source>
</evidence>
<keyword evidence="5 8" id="KW-0406">Ion transport</keyword>
<dbReference type="SUPFAM" id="SSF47928">
    <property type="entry name" value="N-terminal domain of the delta subunit of the F1F0-ATP synthase"/>
    <property type="match status" value="1"/>
</dbReference>
<reference evidence="9" key="1">
    <citation type="journal article" date="2017" name="J. Phycol.">
        <title>Analysis of chloroplast genomes and a supermatrix inform reclassification of the Rhodomelaceae (Rhodophyta).</title>
        <authorList>
            <person name="Diaz-Tapia P."/>
            <person name="Maggs C.A."/>
            <person name="West J.A."/>
            <person name="Verbruggen H."/>
        </authorList>
    </citation>
    <scope>NUCLEOTIDE SEQUENCE</scope>
    <source>
        <strain evidence="9">PD1760</strain>
    </source>
</reference>
<evidence type="ECO:0000256" key="3">
    <source>
        <dbReference type="ARBA" id="ARBA00022448"/>
    </source>
</evidence>
<comment type="subcellular location">
    <subcellularLocation>
        <location evidence="1">Membrane</location>
    </subcellularLocation>
    <subcellularLocation>
        <location evidence="8">Plastid</location>
        <location evidence="8">Chloroplast thylakoid membrane</location>
        <topology evidence="8">Peripheral membrane protein</topology>
    </subcellularLocation>
</comment>
<keyword evidence="8" id="KW-0793">Thylakoid</keyword>
<comment type="function">
    <text evidence="8">This protein is part of the stalk that links CF(0) to CF(1). It either transmits conformational changes from CF(0) to CF(1) or is implicated in proton conduction.</text>
</comment>
<proteinExistence type="inferred from homology"/>
<protein>
    <recommendedName>
        <fullName evidence="8">ATP synthase subunit delta, chloroplastic</fullName>
    </recommendedName>
    <alternativeName>
        <fullName evidence="8">ATP synthase F(1) sector subunit delta</fullName>
    </alternativeName>
    <alternativeName>
        <fullName evidence="8">F-type ATPase subunit delta</fullName>
    </alternativeName>
</protein>
<evidence type="ECO:0000256" key="4">
    <source>
        <dbReference type="ARBA" id="ARBA00022781"/>
    </source>
</evidence>
<evidence type="ECO:0000256" key="5">
    <source>
        <dbReference type="ARBA" id="ARBA00023065"/>
    </source>
</evidence>
<keyword evidence="3 8" id="KW-0813">Transport</keyword>
<evidence type="ECO:0000256" key="1">
    <source>
        <dbReference type="ARBA" id="ARBA00004370"/>
    </source>
</evidence>
<comment type="function">
    <text evidence="8">F(1)F(0) ATP synthase produces ATP from ADP in the presence of a proton or sodium gradient. F-type ATPases consist of two structural domains, F(1) containing the extramembraneous catalytic core and F(0) containing the membrane proton channel, linked together by a central stalk and a peripheral stalk. During catalysis, ATP synthesis in the catalytic domain of F(1) is coupled via a rotary mechanism of the central stalk subunits to proton translocation.</text>
</comment>
<evidence type="ECO:0000256" key="6">
    <source>
        <dbReference type="ARBA" id="ARBA00023136"/>
    </source>
</evidence>
<name>A0A1Z1MT98_9FLOR</name>
<dbReference type="GO" id="GO:0046933">
    <property type="term" value="F:proton-transporting ATP synthase activity, rotational mechanism"/>
    <property type="evidence" value="ECO:0007669"/>
    <property type="project" value="UniProtKB-UniRule"/>
</dbReference>
<keyword evidence="4 8" id="KW-0375">Hydrogen ion transport</keyword>
<keyword evidence="6 8" id="KW-0472">Membrane</keyword>
<sequence length="184" mass="20603">MSNQSFKEKVAIPYAEALLGYVQSFNLLDKATQDLSSISTVLSKSEDLELLLLNPLVRTSIKKNVLKELFQTQVSDFVMNFLFVLVDRRRISILDSIIKKYLELACILESTVVAEVYSAIDISELQQEDLINKVKLMTKSNKVKLTIIKDSDLIGGFIIKIGSKVVDVSLAGKLKQISLYLNVS</sequence>
<keyword evidence="9" id="KW-0150">Chloroplast</keyword>
<gene>
    <name evidence="8 9" type="primary">atpD</name>
</gene>
<comment type="similarity">
    <text evidence="2 8">Belongs to the ATPase delta chain family.</text>
</comment>
<dbReference type="NCBIfam" id="TIGR01145">
    <property type="entry name" value="ATP_synt_delta"/>
    <property type="match status" value="1"/>
</dbReference>
<accession>A0A1Z1MT98</accession>
<keyword evidence="7 8" id="KW-0066">ATP synthesis</keyword>
<keyword evidence="8" id="KW-0139">CF(1)</keyword>
<dbReference type="Gene3D" id="1.10.520.20">
    <property type="entry name" value="N-terminal domain of the delta subunit of the F1F0-ATP synthase"/>
    <property type="match status" value="1"/>
</dbReference>
<keyword evidence="9" id="KW-0934">Plastid</keyword>
<dbReference type="GO" id="GO:0009535">
    <property type="term" value="C:chloroplast thylakoid membrane"/>
    <property type="evidence" value="ECO:0007669"/>
    <property type="project" value="UniProtKB-SubCell"/>
</dbReference>
<dbReference type="HAMAP" id="MF_01416">
    <property type="entry name" value="ATP_synth_delta_bact"/>
    <property type="match status" value="1"/>
</dbReference>
<comment type="subunit">
    <text evidence="8">F-type ATPases have 2 components, F(1) - the catalytic core - and F(0) - the membrane proton channel. F(1) has five subunits: alpha(3), beta(3), gamma(1), delta(1), epsilon(1). CF(0) has four main subunits: a(1), b(1), b'(1) and c(10-14). The alpha and beta chains form an alternating ring which encloses part of the gamma chain. F(1) is attached to F(0) by a central stalk formed by the gamma and epsilon chains, while a peripheral stalk is formed by the delta, b and b' chains.</text>
</comment>
<organism evidence="9">
    <name type="scientific">Polysiphonia sp</name>
    <dbReference type="NCBI Taxonomy" id="1967842"/>
    <lineage>
        <taxon>Eukaryota</taxon>
        <taxon>Rhodophyta</taxon>
        <taxon>Florideophyceae</taxon>
        <taxon>Rhodymeniophycidae</taxon>
        <taxon>Ceramiales</taxon>
        <taxon>Rhodomelaceae</taxon>
        <taxon>Polysiphonioideae</taxon>
        <taxon>Polysiphonia</taxon>
    </lineage>
</organism>
<evidence type="ECO:0000256" key="7">
    <source>
        <dbReference type="ARBA" id="ARBA00023310"/>
    </source>
</evidence>
<dbReference type="GO" id="GO:0045259">
    <property type="term" value="C:proton-transporting ATP synthase complex"/>
    <property type="evidence" value="ECO:0007669"/>
    <property type="project" value="UniProtKB-KW"/>
</dbReference>
<dbReference type="PANTHER" id="PTHR11910">
    <property type="entry name" value="ATP SYNTHASE DELTA CHAIN"/>
    <property type="match status" value="1"/>
</dbReference>
<dbReference type="InterPro" id="IPR026015">
    <property type="entry name" value="ATP_synth_OSCP/delta_N_sf"/>
</dbReference>
<dbReference type="EMBL" id="MF101456">
    <property type="protein sequence ID" value="ARW69313.1"/>
    <property type="molecule type" value="Genomic_DNA"/>
</dbReference>
<dbReference type="AlphaFoldDB" id="A0A1Z1MT98"/>
<evidence type="ECO:0000256" key="8">
    <source>
        <dbReference type="HAMAP-Rule" id="MF_01416"/>
    </source>
</evidence>
<evidence type="ECO:0000313" key="9">
    <source>
        <dbReference type="EMBL" id="ARW69313.1"/>
    </source>
</evidence>